<name>A0A8J8NM79_HALGN</name>
<keyword evidence="4" id="KW-0732">Signal</keyword>
<evidence type="ECO:0000313" key="6">
    <source>
        <dbReference type="Proteomes" id="UP000785679"/>
    </source>
</evidence>
<organism evidence="5 6">
    <name type="scientific">Halteria grandinella</name>
    <dbReference type="NCBI Taxonomy" id="5974"/>
    <lineage>
        <taxon>Eukaryota</taxon>
        <taxon>Sar</taxon>
        <taxon>Alveolata</taxon>
        <taxon>Ciliophora</taxon>
        <taxon>Intramacronucleata</taxon>
        <taxon>Spirotrichea</taxon>
        <taxon>Stichotrichia</taxon>
        <taxon>Sporadotrichida</taxon>
        <taxon>Halteriidae</taxon>
        <taxon>Halteria</taxon>
    </lineage>
</organism>
<dbReference type="GO" id="GO:0005840">
    <property type="term" value="C:ribosome"/>
    <property type="evidence" value="ECO:0007669"/>
    <property type="project" value="UniProtKB-KW"/>
</dbReference>
<evidence type="ECO:0000256" key="4">
    <source>
        <dbReference type="SAM" id="SignalP"/>
    </source>
</evidence>
<protein>
    <recommendedName>
        <fullName evidence="7">60S acidic ribosomal protein P2</fullName>
    </recommendedName>
</protein>
<dbReference type="FunFam" id="1.10.10.1410:FF:000002">
    <property type="entry name" value="60S acidic ribosomal protein P2"/>
    <property type="match status" value="1"/>
</dbReference>
<keyword evidence="6" id="KW-1185">Reference proteome</keyword>
<gene>
    <name evidence="5" type="ORF">FGO68_gene8721</name>
</gene>
<evidence type="ECO:0000256" key="3">
    <source>
        <dbReference type="ARBA" id="ARBA00023274"/>
    </source>
</evidence>
<dbReference type="AlphaFoldDB" id="A0A8J8NM79"/>
<dbReference type="GO" id="GO:1990904">
    <property type="term" value="C:ribonucleoprotein complex"/>
    <property type="evidence" value="ECO:0007669"/>
    <property type="project" value="UniProtKB-KW"/>
</dbReference>
<evidence type="ECO:0000313" key="5">
    <source>
        <dbReference type="EMBL" id="TNV77817.1"/>
    </source>
</evidence>
<dbReference type="OrthoDB" id="1227494at2759"/>
<dbReference type="InterPro" id="IPR038716">
    <property type="entry name" value="P1/P2_N_sf"/>
</dbReference>
<evidence type="ECO:0008006" key="7">
    <source>
        <dbReference type="Google" id="ProtNLM"/>
    </source>
</evidence>
<sequence>MKHLAAYCLLALAGNAAPTTAQVEKLLKDVGVTPSKEEIDIMIKKLTVKKLHVLCHEGKQLHATAPL</sequence>
<dbReference type="Proteomes" id="UP000785679">
    <property type="component" value="Unassembled WGS sequence"/>
</dbReference>
<evidence type="ECO:0000256" key="1">
    <source>
        <dbReference type="ARBA" id="ARBA00005436"/>
    </source>
</evidence>
<keyword evidence="3" id="KW-0687">Ribonucleoprotein</keyword>
<accession>A0A8J8NM79</accession>
<feature type="signal peptide" evidence="4">
    <location>
        <begin position="1"/>
        <end position="21"/>
    </location>
</feature>
<comment type="caution">
    <text evidence="5">The sequence shown here is derived from an EMBL/GenBank/DDBJ whole genome shotgun (WGS) entry which is preliminary data.</text>
</comment>
<comment type="similarity">
    <text evidence="1">Belongs to the eukaryotic ribosomal protein P1/P2 family.</text>
</comment>
<evidence type="ECO:0000256" key="2">
    <source>
        <dbReference type="ARBA" id="ARBA00022980"/>
    </source>
</evidence>
<feature type="chain" id="PRO_5035270763" description="60S acidic ribosomal protein P2" evidence="4">
    <location>
        <begin position="22"/>
        <end position="67"/>
    </location>
</feature>
<dbReference type="Gene3D" id="1.10.10.1410">
    <property type="match status" value="1"/>
</dbReference>
<reference evidence="5" key="1">
    <citation type="submission" date="2019-06" db="EMBL/GenBank/DDBJ databases">
        <authorList>
            <person name="Zheng W."/>
        </authorList>
    </citation>
    <scope>NUCLEOTIDE SEQUENCE</scope>
    <source>
        <strain evidence="5">QDHG01</strain>
    </source>
</reference>
<keyword evidence="2" id="KW-0689">Ribosomal protein</keyword>
<dbReference type="EMBL" id="RRYP01011302">
    <property type="protein sequence ID" value="TNV77817.1"/>
    <property type="molecule type" value="Genomic_DNA"/>
</dbReference>
<proteinExistence type="inferred from homology"/>